<name>A0A418YQ53_9SPHN</name>
<accession>A0A418YQ53</accession>
<evidence type="ECO:0000256" key="1">
    <source>
        <dbReference type="SAM" id="MobiDB-lite"/>
    </source>
</evidence>
<dbReference type="RefSeq" id="WP_147418774.1">
    <property type="nucleotide sequence ID" value="NZ_QVRA01000014.1"/>
</dbReference>
<feature type="region of interest" description="Disordered" evidence="1">
    <location>
        <begin position="54"/>
        <end position="85"/>
    </location>
</feature>
<comment type="caution">
    <text evidence="2">The sequence shown here is derived from an EMBL/GenBank/DDBJ whole genome shotgun (WGS) entry which is preliminary data.</text>
</comment>
<gene>
    <name evidence="2" type="ORF">D0Z70_15270</name>
</gene>
<protein>
    <submittedName>
        <fullName evidence="2">Uncharacterized protein</fullName>
    </submittedName>
</protein>
<dbReference type="AlphaFoldDB" id="A0A418YQ53"/>
<proteinExistence type="predicted"/>
<evidence type="ECO:0000313" key="3">
    <source>
        <dbReference type="Proteomes" id="UP000283469"/>
    </source>
</evidence>
<evidence type="ECO:0000313" key="2">
    <source>
        <dbReference type="EMBL" id="RJG53611.1"/>
    </source>
</evidence>
<reference evidence="2 3" key="1">
    <citation type="submission" date="2018-08" db="EMBL/GenBank/DDBJ databases">
        <title>Sphingobium sp. EO9.</title>
        <authorList>
            <person name="Park Y."/>
            <person name="Kim K.H."/>
            <person name="Jeon C.O."/>
        </authorList>
    </citation>
    <scope>NUCLEOTIDE SEQUENCE [LARGE SCALE GENOMIC DNA]</scope>
    <source>
        <strain evidence="2 3">EO9</strain>
    </source>
</reference>
<keyword evidence="3" id="KW-1185">Reference proteome</keyword>
<sequence>MAISSSAENYHSHFVVYQPDTTGALAAAENDLRLLTSAAIEKLPFPAYIIDSREPEDGNAPRFSHSLAAEPTQKAGDQSRKRKWT</sequence>
<organism evidence="2 3">
    <name type="scientific">Sphingobium terrigena</name>
    <dbReference type="NCBI Taxonomy" id="2304063"/>
    <lineage>
        <taxon>Bacteria</taxon>
        <taxon>Pseudomonadati</taxon>
        <taxon>Pseudomonadota</taxon>
        <taxon>Alphaproteobacteria</taxon>
        <taxon>Sphingomonadales</taxon>
        <taxon>Sphingomonadaceae</taxon>
        <taxon>Sphingobium</taxon>
    </lineage>
</organism>
<dbReference type="EMBL" id="QVRA01000014">
    <property type="protein sequence ID" value="RJG53611.1"/>
    <property type="molecule type" value="Genomic_DNA"/>
</dbReference>
<dbReference type="Proteomes" id="UP000283469">
    <property type="component" value="Unassembled WGS sequence"/>
</dbReference>